<keyword evidence="3" id="KW-1185">Reference proteome</keyword>
<evidence type="ECO:0000313" key="3">
    <source>
        <dbReference type="Proteomes" id="UP001595648"/>
    </source>
</evidence>
<dbReference type="RefSeq" id="WP_378976377.1">
    <property type="nucleotide sequence ID" value="NZ_JBHRVD010000001.1"/>
</dbReference>
<organism evidence="2 3">
    <name type="scientific">Mesorhizobium cantuariense</name>
    <dbReference type="NCBI Taxonomy" id="1300275"/>
    <lineage>
        <taxon>Bacteria</taxon>
        <taxon>Pseudomonadati</taxon>
        <taxon>Pseudomonadota</taxon>
        <taxon>Alphaproteobacteria</taxon>
        <taxon>Hyphomicrobiales</taxon>
        <taxon>Phyllobacteriaceae</taxon>
        <taxon>Mesorhizobium</taxon>
    </lineage>
</organism>
<evidence type="ECO:0000313" key="2">
    <source>
        <dbReference type="EMBL" id="MFC3320366.1"/>
    </source>
</evidence>
<evidence type="ECO:0008006" key="4">
    <source>
        <dbReference type="Google" id="ProtNLM"/>
    </source>
</evidence>
<accession>A0ABV7MEX9</accession>
<gene>
    <name evidence="2" type="ORF">ACFOJ9_00405</name>
</gene>
<reference evidence="3" key="1">
    <citation type="journal article" date="2019" name="Int. J. Syst. Evol. Microbiol.">
        <title>The Global Catalogue of Microorganisms (GCM) 10K type strain sequencing project: providing services to taxonomists for standard genome sequencing and annotation.</title>
        <authorList>
            <consortium name="The Broad Institute Genomics Platform"/>
            <consortium name="The Broad Institute Genome Sequencing Center for Infectious Disease"/>
            <person name="Wu L."/>
            <person name="Ma J."/>
        </authorList>
    </citation>
    <scope>NUCLEOTIDE SEQUENCE [LARGE SCALE GENOMIC DNA]</scope>
    <source>
        <strain evidence="3">ICMP 19515</strain>
    </source>
</reference>
<comment type="caution">
    <text evidence="2">The sequence shown here is derived from an EMBL/GenBank/DDBJ whole genome shotgun (WGS) entry which is preliminary data.</text>
</comment>
<dbReference type="Proteomes" id="UP001595648">
    <property type="component" value="Unassembled WGS sequence"/>
</dbReference>
<feature type="compositionally biased region" description="Basic and acidic residues" evidence="1">
    <location>
        <begin position="102"/>
        <end position="112"/>
    </location>
</feature>
<evidence type="ECO:0000256" key="1">
    <source>
        <dbReference type="SAM" id="MobiDB-lite"/>
    </source>
</evidence>
<proteinExistence type="predicted"/>
<name>A0ABV7MEX9_9HYPH</name>
<protein>
    <recommendedName>
        <fullName evidence="4">Transposase</fullName>
    </recommendedName>
</protein>
<dbReference type="EMBL" id="JBHRVD010000001">
    <property type="protein sequence ID" value="MFC3320366.1"/>
    <property type="molecule type" value="Genomic_DNA"/>
</dbReference>
<sequence length="112" mass="13155">MLTQQEDYLWARSSLVAHKMRNMELQAVKPHKKGNRRGPTYAYNVKELWNQEMRVAERAQEGYEHFVEAWRPRPPKERARAPQSGKARIRRPGGAFSRCTTLRHEVARAGRQ</sequence>
<feature type="region of interest" description="Disordered" evidence="1">
    <location>
        <begin position="73"/>
        <end position="112"/>
    </location>
</feature>